<name>A0ABW1VA59_9BACL</name>
<feature type="domain" description="3-hydroxyisobutyrate dehydrogenase-like NAD-binding" evidence="6">
    <location>
        <begin position="175"/>
        <end position="292"/>
    </location>
</feature>
<dbReference type="Pfam" id="PF03446">
    <property type="entry name" value="NAD_binding_2"/>
    <property type="match status" value="1"/>
</dbReference>
<protein>
    <submittedName>
        <fullName evidence="7">NAD(P)-binding domain-containing protein</fullName>
    </submittedName>
</protein>
<dbReference type="InterPro" id="IPR029154">
    <property type="entry name" value="HIBADH-like_NADP-bd"/>
</dbReference>
<comment type="caution">
    <text evidence="7">The sequence shown here is derived from an EMBL/GenBank/DDBJ whole genome shotgun (WGS) entry which is preliminary data.</text>
</comment>
<proteinExistence type="inferred from homology"/>
<evidence type="ECO:0000259" key="6">
    <source>
        <dbReference type="Pfam" id="PF14833"/>
    </source>
</evidence>
<dbReference type="InterPro" id="IPR036291">
    <property type="entry name" value="NAD(P)-bd_dom_sf"/>
</dbReference>
<dbReference type="RefSeq" id="WP_379237276.1">
    <property type="nucleotide sequence ID" value="NZ_JBHSTE010000006.1"/>
</dbReference>
<evidence type="ECO:0000259" key="4">
    <source>
        <dbReference type="Pfam" id="PF03446"/>
    </source>
</evidence>
<sequence>MLKFDRERCKTMKIGFIGLGNMGFPMALNMMKAGYEVHGKNRSSKKEEAFAAQGGNVAHSYKQLAQEMDIIVTCLPMPEDVQDVYLGEDGIIKHAREGLILVDCSTVSPALSASLEQAADQAGLLFVDAPVSGGTTGAASGTLTIMVGGQQETFNKVLPVLQAVGQHIHWVGEAGSGSAVKLINQLMVGIHTQATSEALALAEQFGLDLKQLFQILNVSFAQSKIFERHYTQFIAEQNYQPGFAIKLLAKDLNLAVEAASSMGVQSVVGARVKALLQRAMHQGHGDQDMSGMFVYQQERDHQQREQGKLKHFAVFLPMLDPDKSVQYREEHLAFLAERRQAGMLLANGRFVDGAGGLVIYRAASQDEVEHWVKQDPYIIQQARRYEIHEWDIVLADE</sequence>
<dbReference type="InterPro" id="IPR006115">
    <property type="entry name" value="6PGDH_NADP-bd"/>
</dbReference>
<feature type="domain" description="6-phosphogluconate dehydrogenase NADP-binding" evidence="4">
    <location>
        <begin position="13"/>
        <end position="172"/>
    </location>
</feature>
<dbReference type="Pfam" id="PF14833">
    <property type="entry name" value="NAD_binding_11"/>
    <property type="match status" value="1"/>
</dbReference>
<dbReference type="PANTHER" id="PTHR22981:SF7">
    <property type="entry name" value="3-HYDROXYISOBUTYRATE DEHYDROGENASE, MITOCHONDRIAL"/>
    <property type="match status" value="1"/>
</dbReference>
<dbReference type="InterPro" id="IPR002204">
    <property type="entry name" value="3-OH-isobutyrate_DH-rel_CS"/>
</dbReference>
<dbReference type="Gene3D" id="3.40.50.720">
    <property type="entry name" value="NAD(P)-binding Rossmann-like Domain"/>
    <property type="match status" value="1"/>
</dbReference>
<evidence type="ECO:0000313" key="8">
    <source>
        <dbReference type="Proteomes" id="UP001596233"/>
    </source>
</evidence>
<accession>A0ABW1VA59</accession>
<keyword evidence="8" id="KW-1185">Reference proteome</keyword>
<keyword evidence="2" id="KW-0560">Oxidoreductase</keyword>
<dbReference type="PROSITE" id="PS00895">
    <property type="entry name" value="3_HYDROXYISOBUT_DH"/>
    <property type="match status" value="1"/>
</dbReference>
<evidence type="ECO:0000256" key="2">
    <source>
        <dbReference type="ARBA" id="ARBA00023002"/>
    </source>
</evidence>
<feature type="domain" description="YCII-related" evidence="5">
    <location>
        <begin position="322"/>
        <end position="390"/>
    </location>
</feature>
<dbReference type="SUPFAM" id="SSF51735">
    <property type="entry name" value="NAD(P)-binding Rossmann-fold domains"/>
    <property type="match status" value="1"/>
</dbReference>
<dbReference type="PANTHER" id="PTHR22981">
    <property type="entry name" value="3-HYDROXYISOBUTYRATE DEHYDROGENASE-RELATED"/>
    <property type="match status" value="1"/>
</dbReference>
<dbReference type="InterPro" id="IPR005545">
    <property type="entry name" value="YCII"/>
</dbReference>
<comment type="similarity">
    <text evidence="1">Belongs to the YciI family.</text>
</comment>
<evidence type="ECO:0000313" key="7">
    <source>
        <dbReference type="EMBL" id="MFC6334375.1"/>
    </source>
</evidence>
<evidence type="ECO:0000256" key="1">
    <source>
        <dbReference type="ARBA" id="ARBA00007689"/>
    </source>
</evidence>
<evidence type="ECO:0000256" key="3">
    <source>
        <dbReference type="ARBA" id="ARBA00023027"/>
    </source>
</evidence>
<dbReference type="Pfam" id="PF03795">
    <property type="entry name" value="YCII"/>
    <property type="match status" value="1"/>
</dbReference>
<evidence type="ECO:0000259" key="5">
    <source>
        <dbReference type="Pfam" id="PF03795"/>
    </source>
</evidence>
<organism evidence="7 8">
    <name type="scientific">Paenibacillus septentrionalis</name>
    <dbReference type="NCBI Taxonomy" id="429342"/>
    <lineage>
        <taxon>Bacteria</taxon>
        <taxon>Bacillati</taxon>
        <taxon>Bacillota</taxon>
        <taxon>Bacilli</taxon>
        <taxon>Bacillales</taxon>
        <taxon>Paenibacillaceae</taxon>
        <taxon>Paenibacillus</taxon>
    </lineage>
</organism>
<dbReference type="InterPro" id="IPR011008">
    <property type="entry name" value="Dimeric_a/b-barrel"/>
</dbReference>
<gene>
    <name evidence="7" type="ORF">ACFP56_17240</name>
</gene>
<dbReference type="SUPFAM" id="SSF48179">
    <property type="entry name" value="6-phosphogluconate dehydrogenase C-terminal domain-like"/>
    <property type="match status" value="1"/>
</dbReference>
<dbReference type="Proteomes" id="UP001596233">
    <property type="component" value="Unassembled WGS sequence"/>
</dbReference>
<keyword evidence="3" id="KW-0520">NAD</keyword>
<dbReference type="InterPro" id="IPR013328">
    <property type="entry name" value="6PGD_dom2"/>
</dbReference>
<dbReference type="SUPFAM" id="SSF54909">
    <property type="entry name" value="Dimeric alpha+beta barrel"/>
    <property type="match status" value="1"/>
</dbReference>
<reference evidence="8" key="1">
    <citation type="journal article" date="2019" name="Int. J. Syst. Evol. Microbiol.">
        <title>The Global Catalogue of Microorganisms (GCM) 10K type strain sequencing project: providing services to taxonomists for standard genome sequencing and annotation.</title>
        <authorList>
            <consortium name="The Broad Institute Genomics Platform"/>
            <consortium name="The Broad Institute Genome Sequencing Center for Infectious Disease"/>
            <person name="Wu L."/>
            <person name="Ma J."/>
        </authorList>
    </citation>
    <scope>NUCLEOTIDE SEQUENCE [LARGE SCALE GENOMIC DNA]</scope>
    <source>
        <strain evidence="8">PCU 280</strain>
    </source>
</reference>
<dbReference type="Gene3D" id="1.10.1040.10">
    <property type="entry name" value="N-(1-d-carboxylethyl)-l-norvaline Dehydrogenase, domain 2"/>
    <property type="match status" value="1"/>
</dbReference>
<dbReference type="InterPro" id="IPR008927">
    <property type="entry name" value="6-PGluconate_DH-like_C_sf"/>
</dbReference>
<dbReference type="Gene3D" id="3.30.70.1060">
    <property type="entry name" value="Dimeric alpha+beta barrel"/>
    <property type="match status" value="1"/>
</dbReference>
<dbReference type="EMBL" id="JBHSTE010000006">
    <property type="protein sequence ID" value="MFC6334375.1"/>
    <property type="molecule type" value="Genomic_DNA"/>
</dbReference>